<dbReference type="InterPro" id="IPR036291">
    <property type="entry name" value="NAD(P)-bd_dom_sf"/>
</dbReference>
<organism evidence="4 5">
    <name type="scientific">Gordonia crocea</name>
    <dbReference type="NCBI Taxonomy" id="589162"/>
    <lineage>
        <taxon>Bacteria</taxon>
        <taxon>Bacillati</taxon>
        <taxon>Actinomycetota</taxon>
        <taxon>Actinomycetes</taxon>
        <taxon>Mycobacteriales</taxon>
        <taxon>Gordoniaceae</taxon>
        <taxon>Gordonia</taxon>
    </lineage>
</organism>
<dbReference type="Pfam" id="PF00561">
    <property type="entry name" value="Abhydrolase_1"/>
    <property type="match status" value="1"/>
</dbReference>
<dbReference type="SUPFAM" id="SSF53474">
    <property type="entry name" value="alpha/beta-Hydrolases"/>
    <property type="match status" value="1"/>
</dbReference>
<name>A0A7I9V218_9ACTN</name>
<evidence type="ECO:0000256" key="1">
    <source>
        <dbReference type="ARBA" id="ARBA00006484"/>
    </source>
</evidence>
<dbReference type="NCBIfam" id="NF004514">
    <property type="entry name" value="PRK05855.1"/>
    <property type="match status" value="1"/>
</dbReference>
<dbReference type="InterPro" id="IPR002347">
    <property type="entry name" value="SDR_fam"/>
</dbReference>
<reference evidence="5" key="1">
    <citation type="submission" date="2019-06" db="EMBL/GenBank/DDBJ databases">
        <title>Gordonia isolated from sludge of a wastewater treatment plant.</title>
        <authorList>
            <person name="Tamura T."/>
            <person name="Aoyama K."/>
            <person name="Kang Y."/>
            <person name="Saito S."/>
            <person name="Akiyama N."/>
            <person name="Yazawa K."/>
            <person name="Gonoi T."/>
            <person name="Mikami Y."/>
        </authorList>
    </citation>
    <scope>NUCLEOTIDE SEQUENCE [LARGE SCALE GENOMIC DNA]</scope>
    <source>
        <strain evidence="5">NBRC 107697</strain>
    </source>
</reference>
<dbReference type="PANTHER" id="PTHR44196:SF1">
    <property type="entry name" value="DEHYDROGENASE_REDUCTASE SDR FAMILY MEMBER 7B"/>
    <property type="match status" value="1"/>
</dbReference>
<proteinExistence type="inferred from homology"/>
<comment type="caution">
    <text evidence="4">The sequence shown here is derived from an EMBL/GenBank/DDBJ whole genome shotgun (WGS) entry which is preliminary data.</text>
</comment>
<evidence type="ECO:0000313" key="5">
    <source>
        <dbReference type="Proteomes" id="UP000444980"/>
    </source>
</evidence>
<protein>
    <submittedName>
        <fullName evidence="4">Putative oxidoreductase EphD</fullName>
    </submittedName>
</protein>
<dbReference type="GO" id="GO:0016491">
    <property type="term" value="F:oxidoreductase activity"/>
    <property type="evidence" value="ECO:0007669"/>
    <property type="project" value="UniProtKB-KW"/>
</dbReference>
<evidence type="ECO:0000259" key="3">
    <source>
        <dbReference type="Pfam" id="PF00561"/>
    </source>
</evidence>
<dbReference type="PRINTS" id="PR00081">
    <property type="entry name" value="GDHRDH"/>
</dbReference>
<dbReference type="PROSITE" id="PS00061">
    <property type="entry name" value="ADH_SHORT"/>
    <property type="match status" value="1"/>
</dbReference>
<dbReference type="Gene3D" id="3.40.50.1820">
    <property type="entry name" value="alpha/beta hydrolase"/>
    <property type="match status" value="1"/>
</dbReference>
<dbReference type="OrthoDB" id="4220752at2"/>
<dbReference type="InterPro" id="IPR029058">
    <property type="entry name" value="AB_hydrolase_fold"/>
</dbReference>
<evidence type="ECO:0000313" key="4">
    <source>
        <dbReference type="EMBL" id="GED99201.1"/>
    </source>
</evidence>
<dbReference type="Gene3D" id="3.40.50.720">
    <property type="entry name" value="NAD(P)-binding Rossmann-like Domain"/>
    <property type="match status" value="1"/>
</dbReference>
<dbReference type="RefSeq" id="WP_161928505.1">
    <property type="nucleotide sequence ID" value="NZ_BJOU01000017.1"/>
</dbReference>
<feature type="domain" description="AB hydrolase-1" evidence="3">
    <location>
        <begin position="27"/>
        <end position="138"/>
    </location>
</feature>
<dbReference type="FunFam" id="3.40.50.720:FF:000084">
    <property type="entry name" value="Short-chain dehydrogenase reductase"/>
    <property type="match status" value="1"/>
</dbReference>
<keyword evidence="2" id="KW-0560">Oxidoreductase</keyword>
<evidence type="ECO:0000256" key="2">
    <source>
        <dbReference type="ARBA" id="ARBA00023002"/>
    </source>
</evidence>
<accession>A0A7I9V218</accession>
<dbReference type="InterPro" id="IPR020904">
    <property type="entry name" value="Sc_DH/Rdtase_CS"/>
</dbReference>
<dbReference type="InterPro" id="IPR000073">
    <property type="entry name" value="AB_hydrolase_1"/>
</dbReference>
<dbReference type="PRINTS" id="PR00080">
    <property type="entry name" value="SDRFAMILY"/>
</dbReference>
<dbReference type="CDD" id="cd05233">
    <property type="entry name" value="SDR_c"/>
    <property type="match status" value="1"/>
</dbReference>
<dbReference type="Pfam" id="PF00106">
    <property type="entry name" value="adh_short"/>
    <property type="match status" value="1"/>
</dbReference>
<dbReference type="EMBL" id="BJOU01000017">
    <property type="protein sequence ID" value="GED99201.1"/>
    <property type="molecule type" value="Genomic_DNA"/>
</dbReference>
<keyword evidence="5" id="KW-1185">Reference proteome</keyword>
<dbReference type="AlphaFoldDB" id="A0A7I9V218"/>
<dbReference type="PANTHER" id="PTHR44196">
    <property type="entry name" value="DEHYDROGENASE/REDUCTASE SDR FAMILY MEMBER 7B"/>
    <property type="match status" value="1"/>
</dbReference>
<sequence length="589" mass="63091">MAQWRKRIVRNGDIELAAFELGGPGNPPVVLVHGWPDTHHLWTHVAQDLAADHFVVAYDTRGYGESSAPAGNDPYRLDELAQDLFAVVDAAAGDRKAHLIAHDWGSLQAWEAVTTPGAEDKIASYTSISGPNLDYLSQWARKVLSRPTPGNLRDGISQILSSSYIGFFHLPVVSNLFFGAVGRPAVWRWFLSTVEGTDKSDVVLGDSFTADTISGLRYYRANVRQKLAKPDPRDTAVPILEIVNERDIALRPAIFSDTAQHAPRLWRRTSQTGHWLPFTNPGYLAETAREFIAAIEGSDTAARTLDRARVDGAGPRPPLAGKLAVITGGGSGIGRETAYALADRGAEIVIADLDIDGATETATELKARGATAHVYPLDVADTAAFAAFADTVRTAHGVADIVVNNAGIAIGGSALDATDEQVDKVVDVNLRGVMTGSREFGRQLVHRGTGGHIVNIASAAAFTPQRSLGVYAATKAGVLLFSESLRAELAEHRIGVTAICPGIVDTNIVSRTPLAGFADEAAEAAQRDRLVKAYQRRGYTPDRVAAQIVAAIEANKAVVPVTPEAAIGYRVYRFFPALSRLGARGNIFR</sequence>
<dbReference type="SUPFAM" id="SSF51735">
    <property type="entry name" value="NAD(P)-binding Rossmann-fold domains"/>
    <property type="match status" value="1"/>
</dbReference>
<gene>
    <name evidence="4" type="ORF">nbrc107697_32400</name>
</gene>
<comment type="similarity">
    <text evidence="1">Belongs to the short-chain dehydrogenases/reductases (SDR) family.</text>
</comment>
<dbReference type="Proteomes" id="UP000444980">
    <property type="component" value="Unassembled WGS sequence"/>
</dbReference>
<dbReference type="GO" id="GO:0016020">
    <property type="term" value="C:membrane"/>
    <property type="evidence" value="ECO:0007669"/>
    <property type="project" value="TreeGrafter"/>
</dbReference>